<dbReference type="STRING" id="39966.A0A369JUJ0"/>
<evidence type="ECO:0000313" key="3">
    <source>
        <dbReference type="EMBL" id="RDB26001.1"/>
    </source>
</evidence>
<dbReference type="Proteomes" id="UP000076154">
    <property type="component" value="Unassembled WGS sequence"/>
</dbReference>
<sequence>MSSTPSLLDTFPIDLTKFKKITLDPTNPTLTASQTSDLKANIQLFRDAIVCFTATAAARGVSGHAGGAYDTAPEVCMLLAIFNHSEKFYPVIFDEAGHRVATQYLLAALEGFFPSSHLLHYREAYSKLPGHPELGLTPGIKFSSGRLGHMWPLVNGIALAHRTRTLFLLGSDGSQQEGNTAEAARFAVAQGLDVKLIVDDNDVTISGHPSVYLGGTFDVGRTLEGHGVRVVRAQGEDVDAVWRGICSLVSENGPAALVLKRIMAPGIPDIEGSTHAHDVIPVASALKYLSSCTPNASTTSSFPTFPSHSTLSLLYSSIHPSTPPPSSSSSSPTASPLGSTSTRGANRIVFGEAVCSVLSTLASEEERKRRVLVVDSDLEGSTGLKSVREGYPEVFVSSGIMERGNLSAAAGFGFTGLGVGEEGVGDRGVGGGREVVAKKDGEEGGEEGEEGEEGEVRTGVFSTFSAFLEMVLSEVTMARLDGCNLLCHFSHSGVDEVCIEYFIQ</sequence>
<gene>
    <name evidence="3" type="primary">tkt</name>
    <name evidence="3" type="ORF">Hypma_006328</name>
</gene>
<dbReference type="InParanoid" id="A0A369JUJ0"/>
<dbReference type="PANTHER" id="PTHR43825">
    <property type="entry name" value="PYRUVATE DEHYDROGENASE E1 COMPONENT"/>
    <property type="match status" value="1"/>
</dbReference>
<feature type="compositionally biased region" description="Acidic residues" evidence="1">
    <location>
        <begin position="443"/>
        <end position="453"/>
    </location>
</feature>
<dbReference type="InterPro" id="IPR029061">
    <property type="entry name" value="THDP-binding"/>
</dbReference>
<dbReference type="SUPFAM" id="SSF52518">
    <property type="entry name" value="Thiamin diphosphate-binding fold (THDP-binding)"/>
    <property type="match status" value="2"/>
</dbReference>
<evidence type="ECO:0000259" key="2">
    <source>
        <dbReference type="Pfam" id="PF00456"/>
    </source>
</evidence>
<dbReference type="EMBL" id="LUEZ02000040">
    <property type="protein sequence ID" value="RDB26001.1"/>
    <property type="molecule type" value="Genomic_DNA"/>
</dbReference>
<dbReference type="Gene3D" id="3.40.50.970">
    <property type="match status" value="2"/>
</dbReference>
<dbReference type="PANTHER" id="PTHR43825:SF1">
    <property type="entry name" value="TRANSKETOLASE-LIKE PYRIMIDINE-BINDING DOMAIN-CONTAINING PROTEIN"/>
    <property type="match status" value="1"/>
</dbReference>
<feature type="compositionally biased region" description="Low complexity" evidence="1">
    <location>
        <begin position="327"/>
        <end position="341"/>
    </location>
</feature>
<feature type="region of interest" description="Disordered" evidence="1">
    <location>
        <begin position="425"/>
        <end position="455"/>
    </location>
</feature>
<reference evidence="3" key="1">
    <citation type="submission" date="2018-04" db="EMBL/GenBank/DDBJ databases">
        <title>Whole genome sequencing of Hypsizygus marmoreus.</title>
        <authorList>
            <person name="Choi I.-G."/>
            <person name="Min B."/>
            <person name="Kim J.-G."/>
            <person name="Kim S."/>
            <person name="Oh Y.-L."/>
            <person name="Kong W.-S."/>
            <person name="Park H."/>
            <person name="Jeong J."/>
            <person name="Song E.-S."/>
        </authorList>
    </citation>
    <scope>NUCLEOTIDE SEQUENCE [LARGE SCALE GENOMIC DNA]</scope>
    <source>
        <strain evidence="3">51987-8</strain>
    </source>
</reference>
<proteinExistence type="predicted"/>
<protein>
    <submittedName>
        <fullName evidence="3">Transketolase</fullName>
    </submittedName>
</protein>
<evidence type="ECO:0000313" key="4">
    <source>
        <dbReference type="Proteomes" id="UP000076154"/>
    </source>
</evidence>
<feature type="domain" description="Transketolase N-terminal" evidence="2">
    <location>
        <begin position="96"/>
        <end position="278"/>
    </location>
</feature>
<dbReference type="InterPro" id="IPR051157">
    <property type="entry name" value="PDH/Transketolase"/>
</dbReference>
<dbReference type="OrthoDB" id="10267175at2759"/>
<dbReference type="Pfam" id="PF00456">
    <property type="entry name" value="Transketolase_N"/>
    <property type="match status" value="1"/>
</dbReference>
<organism evidence="3 4">
    <name type="scientific">Hypsizygus marmoreus</name>
    <name type="common">White beech mushroom</name>
    <name type="synonym">Agaricus marmoreus</name>
    <dbReference type="NCBI Taxonomy" id="39966"/>
    <lineage>
        <taxon>Eukaryota</taxon>
        <taxon>Fungi</taxon>
        <taxon>Dikarya</taxon>
        <taxon>Basidiomycota</taxon>
        <taxon>Agaricomycotina</taxon>
        <taxon>Agaricomycetes</taxon>
        <taxon>Agaricomycetidae</taxon>
        <taxon>Agaricales</taxon>
        <taxon>Tricholomatineae</taxon>
        <taxon>Lyophyllaceae</taxon>
        <taxon>Hypsizygus</taxon>
    </lineage>
</organism>
<name>A0A369JUJ0_HYPMA</name>
<comment type="caution">
    <text evidence="3">The sequence shown here is derived from an EMBL/GenBank/DDBJ whole genome shotgun (WGS) entry which is preliminary data.</text>
</comment>
<feature type="region of interest" description="Disordered" evidence="1">
    <location>
        <begin position="316"/>
        <end position="341"/>
    </location>
</feature>
<accession>A0A369JUJ0</accession>
<evidence type="ECO:0000256" key="1">
    <source>
        <dbReference type="SAM" id="MobiDB-lite"/>
    </source>
</evidence>
<dbReference type="AlphaFoldDB" id="A0A369JUJ0"/>
<dbReference type="InterPro" id="IPR005474">
    <property type="entry name" value="Transketolase_N"/>
</dbReference>
<keyword evidence="4" id="KW-1185">Reference proteome</keyword>